<dbReference type="PANTHER" id="PTHR34980:SF2">
    <property type="entry name" value="INNER MEMBRANE PROTEIN YHAH-RELATED"/>
    <property type="match status" value="1"/>
</dbReference>
<dbReference type="RefSeq" id="WP_104889512.1">
    <property type="nucleotide sequence ID" value="NZ_JAKJOI010000005.1"/>
</dbReference>
<organism evidence="2 3">
    <name type="scientific">Enterococcus faecium</name>
    <name type="common">Streptococcus faecium</name>
    <dbReference type="NCBI Taxonomy" id="1352"/>
    <lineage>
        <taxon>Bacteria</taxon>
        <taxon>Bacillati</taxon>
        <taxon>Bacillota</taxon>
        <taxon>Bacilli</taxon>
        <taxon>Lactobacillales</taxon>
        <taxon>Enterococcaceae</taxon>
        <taxon>Enterococcus</taxon>
    </lineage>
</organism>
<dbReference type="AlphaFoldDB" id="A0AB37HZM7"/>
<evidence type="ECO:0000313" key="2">
    <source>
        <dbReference type="EMBL" id="RXU87401.1"/>
    </source>
</evidence>
<evidence type="ECO:0000256" key="1">
    <source>
        <dbReference type="SAM" id="Phobius"/>
    </source>
</evidence>
<dbReference type="PANTHER" id="PTHR34980">
    <property type="entry name" value="INNER MEMBRANE PROTEIN-RELATED-RELATED"/>
    <property type="match status" value="1"/>
</dbReference>
<keyword evidence="1" id="KW-0812">Transmembrane</keyword>
<protein>
    <submittedName>
        <fullName evidence="2">DUF805 domain-containing protein</fullName>
    </submittedName>
</protein>
<keyword evidence="1" id="KW-0472">Membrane</keyword>
<dbReference type="GO" id="GO:0005886">
    <property type="term" value="C:plasma membrane"/>
    <property type="evidence" value="ECO:0007669"/>
    <property type="project" value="TreeGrafter"/>
</dbReference>
<feature type="transmembrane region" description="Helical" evidence="1">
    <location>
        <begin position="85"/>
        <end position="109"/>
    </location>
</feature>
<feature type="transmembrane region" description="Helical" evidence="1">
    <location>
        <begin position="24"/>
        <end position="46"/>
    </location>
</feature>
<dbReference type="EMBL" id="PJVH01000024">
    <property type="protein sequence ID" value="RXU87401.1"/>
    <property type="molecule type" value="Genomic_DNA"/>
</dbReference>
<keyword evidence="1" id="KW-1133">Transmembrane helix</keyword>
<dbReference type="InterPro" id="IPR008523">
    <property type="entry name" value="DUF805"/>
</dbReference>
<gene>
    <name evidence="2" type="ORF">CYQ77_08690</name>
</gene>
<dbReference type="Pfam" id="PF05656">
    <property type="entry name" value="DUF805"/>
    <property type="match status" value="1"/>
</dbReference>
<dbReference type="Proteomes" id="UP000289562">
    <property type="component" value="Unassembled WGS sequence"/>
</dbReference>
<sequence length="115" mass="13059">MIQAYKNFWKQAFNYKGVSTRKEYWLVALVNALIGLVLGILIGIAVGMNEVNISLGIAVLSLFYCLAVLVPSLPLGVRRLRDAGFHWAFMFFYFVPYIGPLVLTVLYCMPTKYKE</sequence>
<name>A0AB37HZM7_ENTFC</name>
<proteinExistence type="predicted"/>
<comment type="caution">
    <text evidence="2">The sequence shown here is derived from an EMBL/GenBank/DDBJ whole genome shotgun (WGS) entry which is preliminary data.</text>
</comment>
<evidence type="ECO:0000313" key="3">
    <source>
        <dbReference type="Proteomes" id="UP000289562"/>
    </source>
</evidence>
<reference evidence="2 3" key="1">
    <citation type="submission" date="2017-12" db="EMBL/GenBank/DDBJ databases">
        <title>A pool of 800 enterococci isolated from chicken carcass rinse samples from New Zealand.</title>
        <authorList>
            <person name="Zhang J."/>
            <person name="Rogers L."/>
            <person name="Midwinter A."/>
            <person name="French N."/>
        </authorList>
    </citation>
    <scope>NUCLEOTIDE SEQUENCE [LARGE SCALE GENOMIC DNA]</scope>
    <source>
        <strain evidence="2 3">EN697</strain>
    </source>
</reference>
<accession>A0AB37HZM7</accession>
<feature type="transmembrane region" description="Helical" evidence="1">
    <location>
        <begin position="53"/>
        <end position="73"/>
    </location>
</feature>